<dbReference type="GO" id="GO:0016787">
    <property type="term" value="F:hydrolase activity"/>
    <property type="evidence" value="ECO:0007669"/>
    <property type="project" value="UniProtKB-KW"/>
</dbReference>
<evidence type="ECO:0000313" key="4">
    <source>
        <dbReference type="Proteomes" id="UP000295479"/>
    </source>
</evidence>
<proteinExistence type="predicted"/>
<dbReference type="PANTHER" id="PTHR43798">
    <property type="entry name" value="MONOACYLGLYCEROL LIPASE"/>
    <property type="match status" value="1"/>
</dbReference>
<dbReference type="Proteomes" id="UP000295479">
    <property type="component" value="Unassembled WGS sequence"/>
</dbReference>
<dbReference type="SUPFAM" id="SSF53474">
    <property type="entry name" value="alpha/beta-Hydrolases"/>
    <property type="match status" value="1"/>
</dbReference>
<sequence length="285" mass="32064">METATKGYNLTINVNNFNLSYDDVGEGSIPIIFLHGFPFDKTMWQGQLDFFKSSYRLIAYDSRGFGKSTDEESVLSIDMFADDLITFMDTLNIDKAILCGLSMGGFITLNAMKRYPNRFEAMILCDTQCISDTPETKVKRYENIQEIEANGVSNYNEGFLKTVFHKDSLANKTDLVKQLRDVVFYNSQHVISQGLVALGGRLETCSCLSEIRIPTLIICGKGDLVTPLEQSKFMNKNIKGSILKVIENAGHVSNLEQPKEFNKHLEEFLTSLSGINVFSLIENQK</sequence>
<evidence type="ECO:0000313" key="3">
    <source>
        <dbReference type="EMBL" id="TDD95773.1"/>
    </source>
</evidence>
<reference evidence="3 4" key="1">
    <citation type="submission" date="2019-03" db="EMBL/GenBank/DDBJ databases">
        <title>Flavobacterium AR-3-4 sp. nov. isolated from arctic soil.</title>
        <authorList>
            <person name="Chaudhary D.K."/>
        </authorList>
    </citation>
    <scope>NUCLEOTIDE SEQUENCE [LARGE SCALE GENOMIC DNA]</scope>
    <source>
        <strain evidence="3 4">AR-3-4</strain>
    </source>
</reference>
<keyword evidence="4" id="KW-1185">Reference proteome</keyword>
<evidence type="ECO:0000256" key="1">
    <source>
        <dbReference type="ARBA" id="ARBA00022801"/>
    </source>
</evidence>
<dbReference type="GO" id="GO:0016020">
    <property type="term" value="C:membrane"/>
    <property type="evidence" value="ECO:0007669"/>
    <property type="project" value="TreeGrafter"/>
</dbReference>
<dbReference type="PRINTS" id="PR00412">
    <property type="entry name" value="EPOXHYDRLASE"/>
</dbReference>
<dbReference type="Pfam" id="PF00561">
    <property type="entry name" value="Abhydrolase_1"/>
    <property type="match status" value="1"/>
</dbReference>
<protein>
    <submittedName>
        <fullName evidence="3">Alpha/beta hydrolase</fullName>
    </submittedName>
</protein>
<dbReference type="InterPro" id="IPR029058">
    <property type="entry name" value="AB_hydrolase_fold"/>
</dbReference>
<dbReference type="InterPro" id="IPR000073">
    <property type="entry name" value="AB_hydrolase_1"/>
</dbReference>
<keyword evidence="1 3" id="KW-0378">Hydrolase</keyword>
<organism evidence="3 4">
    <name type="scientific">Flavobacterium cellulosilyticum</name>
    <dbReference type="NCBI Taxonomy" id="2541731"/>
    <lineage>
        <taxon>Bacteria</taxon>
        <taxon>Pseudomonadati</taxon>
        <taxon>Bacteroidota</taxon>
        <taxon>Flavobacteriia</taxon>
        <taxon>Flavobacteriales</taxon>
        <taxon>Flavobacteriaceae</taxon>
        <taxon>Flavobacterium</taxon>
    </lineage>
</organism>
<dbReference type="PRINTS" id="PR00111">
    <property type="entry name" value="ABHYDROLASE"/>
</dbReference>
<dbReference type="RefSeq" id="WP_132006968.1">
    <property type="nucleotide sequence ID" value="NZ_SMFK01000009.1"/>
</dbReference>
<gene>
    <name evidence="3" type="ORF">E0F76_13400</name>
</gene>
<dbReference type="OrthoDB" id="9780932at2"/>
<dbReference type="PANTHER" id="PTHR43798:SF31">
    <property type="entry name" value="AB HYDROLASE SUPERFAMILY PROTEIN YCLE"/>
    <property type="match status" value="1"/>
</dbReference>
<dbReference type="EMBL" id="SMFK01000009">
    <property type="protein sequence ID" value="TDD95773.1"/>
    <property type="molecule type" value="Genomic_DNA"/>
</dbReference>
<evidence type="ECO:0000259" key="2">
    <source>
        <dbReference type="Pfam" id="PF00561"/>
    </source>
</evidence>
<dbReference type="AlphaFoldDB" id="A0A4R5CC20"/>
<dbReference type="InterPro" id="IPR000639">
    <property type="entry name" value="Epox_hydrolase-like"/>
</dbReference>
<name>A0A4R5CC20_9FLAO</name>
<feature type="domain" description="AB hydrolase-1" evidence="2">
    <location>
        <begin position="30"/>
        <end position="257"/>
    </location>
</feature>
<dbReference type="Gene3D" id="3.40.50.1820">
    <property type="entry name" value="alpha/beta hydrolase"/>
    <property type="match status" value="1"/>
</dbReference>
<comment type="caution">
    <text evidence="3">The sequence shown here is derived from an EMBL/GenBank/DDBJ whole genome shotgun (WGS) entry which is preliminary data.</text>
</comment>
<dbReference type="InterPro" id="IPR050266">
    <property type="entry name" value="AB_hydrolase_sf"/>
</dbReference>
<accession>A0A4R5CC20</accession>